<dbReference type="Pfam" id="PF04055">
    <property type="entry name" value="Radical_SAM"/>
    <property type="match status" value="1"/>
</dbReference>
<dbReference type="Gene3D" id="3.80.30.20">
    <property type="entry name" value="tm_1862 like domain"/>
    <property type="match status" value="1"/>
</dbReference>
<reference evidence="5" key="2">
    <citation type="journal article" date="2021" name="PeerJ">
        <title>Extensive microbial diversity within the chicken gut microbiome revealed by metagenomics and culture.</title>
        <authorList>
            <person name="Gilroy R."/>
            <person name="Ravi A."/>
            <person name="Getino M."/>
            <person name="Pursley I."/>
            <person name="Horton D.L."/>
            <person name="Alikhan N.F."/>
            <person name="Baker D."/>
            <person name="Gharbi K."/>
            <person name="Hall N."/>
            <person name="Watson M."/>
            <person name="Adriaenssens E.M."/>
            <person name="Foster-Nyarko E."/>
            <person name="Jarju S."/>
            <person name="Secka A."/>
            <person name="Antonio M."/>
            <person name="Oren A."/>
            <person name="Chaudhuri R.R."/>
            <person name="La Ragione R."/>
            <person name="Hildebrand F."/>
            <person name="Pallen M.J."/>
        </authorList>
    </citation>
    <scope>NUCLEOTIDE SEQUENCE</scope>
    <source>
        <strain evidence="5">F6-4510</strain>
    </source>
</reference>
<keyword evidence="3" id="KW-0963">Cytoplasm</keyword>
<dbReference type="SFLD" id="SFLDG01065">
    <property type="entry name" value="anaerobic_coproporphyrinogen-I"/>
    <property type="match status" value="1"/>
</dbReference>
<evidence type="ECO:0000259" key="4">
    <source>
        <dbReference type="PROSITE" id="PS51918"/>
    </source>
</evidence>
<dbReference type="GO" id="GO:0051539">
    <property type="term" value="F:4 iron, 4 sulfur cluster binding"/>
    <property type="evidence" value="ECO:0007669"/>
    <property type="project" value="UniProtKB-UniRule"/>
</dbReference>
<keyword evidence="3" id="KW-0349">Heme</keyword>
<sequence length="378" mass="44022">MKPLSLYIHIPFCVKKCFYCDFPSYGGLENIFDDYVNSLIMEMKETKNSFSDYEMKSIFFGGGTPSILPFKLTGKIMDTIFSSFNVANDCEITTEANPKTVDDVKLREYKAMDINRLSFGVQAWQDKILKSLGRVHTIDDFVRNMAQAKDVGFKNINADIMFALPNQTISDWEETVEKVIKLEPTHISAYSLIIEDGTLFGKMYDEGNLKPCDEVLDRKMYELAKEMLRDKGYHQYEISNFAKTGFECYHNKVYWKCDEYIGYGLGSHSYFNGERFNNTYDMDKYIRAKGNFSTIKESVEKLDEKDMYAEFMFMGLRMTEGIEKKRFFEKFKKTAYDIYGNEIKHLKEVNLIEETDSNIRLTDKGVDVSNTVFEKFII</sequence>
<dbReference type="SFLD" id="SFLDS00029">
    <property type="entry name" value="Radical_SAM"/>
    <property type="match status" value="1"/>
</dbReference>
<dbReference type="EMBL" id="JADIMX010000078">
    <property type="protein sequence ID" value="MBO8434501.1"/>
    <property type="molecule type" value="Genomic_DNA"/>
</dbReference>
<dbReference type="InterPro" id="IPR034505">
    <property type="entry name" value="Coproporphyrinogen-III_oxidase"/>
</dbReference>
<dbReference type="NCBIfam" id="TIGR00539">
    <property type="entry name" value="hemN_rel"/>
    <property type="match status" value="1"/>
</dbReference>
<dbReference type="SFLD" id="SFLDF00288">
    <property type="entry name" value="HemN-like__clustered_with_nucl"/>
    <property type="match status" value="1"/>
</dbReference>
<dbReference type="PANTHER" id="PTHR13932:SF5">
    <property type="entry name" value="RADICAL S-ADENOSYL METHIONINE DOMAIN-CONTAINING PROTEIN 1, MITOCHONDRIAL"/>
    <property type="match status" value="1"/>
</dbReference>
<evidence type="ECO:0000256" key="3">
    <source>
        <dbReference type="RuleBase" id="RU364116"/>
    </source>
</evidence>
<dbReference type="Proteomes" id="UP000823611">
    <property type="component" value="Unassembled WGS sequence"/>
</dbReference>
<dbReference type="InterPro" id="IPR007197">
    <property type="entry name" value="rSAM"/>
</dbReference>
<accession>A0A9D9DVL7</accession>
<organism evidence="5 6">
    <name type="scientific">Candidatus Fimicola merdigallinarum</name>
    <dbReference type="NCBI Taxonomy" id="2840819"/>
    <lineage>
        <taxon>Bacteria</taxon>
        <taxon>Bacillati</taxon>
        <taxon>Bacillota</taxon>
        <taxon>Clostridia</taxon>
        <taxon>Lachnospirales</taxon>
        <taxon>Lachnospiraceae</taxon>
        <taxon>Lachnospiraceae incertae sedis</taxon>
        <taxon>Candidatus Fimicola</taxon>
    </lineage>
</organism>
<dbReference type="InterPro" id="IPR023404">
    <property type="entry name" value="rSAM_horseshoe"/>
</dbReference>
<dbReference type="GO" id="GO:0004109">
    <property type="term" value="F:coproporphyrinogen oxidase activity"/>
    <property type="evidence" value="ECO:0007669"/>
    <property type="project" value="InterPro"/>
</dbReference>
<dbReference type="SUPFAM" id="SSF102114">
    <property type="entry name" value="Radical SAM enzymes"/>
    <property type="match status" value="1"/>
</dbReference>
<feature type="domain" description="Radical SAM core" evidence="4">
    <location>
        <begin position="1"/>
        <end position="234"/>
    </location>
</feature>
<name>A0A9D9DVL7_9FIRM</name>
<evidence type="ECO:0000256" key="2">
    <source>
        <dbReference type="ARBA" id="ARBA00017228"/>
    </source>
</evidence>
<dbReference type="PANTHER" id="PTHR13932">
    <property type="entry name" value="COPROPORPHYRINIGEN III OXIDASE"/>
    <property type="match status" value="1"/>
</dbReference>
<dbReference type="InterPro" id="IPR004559">
    <property type="entry name" value="HemW-like"/>
</dbReference>
<keyword evidence="3" id="KW-0408">Iron</keyword>
<keyword evidence="3" id="KW-0479">Metal-binding</keyword>
<dbReference type="InterPro" id="IPR006638">
    <property type="entry name" value="Elp3/MiaA/NifB-like_rSAM"/>
</dbReference>
<dbReference type="InterPro" id="IPR010723">
    <property type="entry name" value="HemN_C"/>
</dbReference>
<proteinExistence type="inferred from homology"/>
<keyword evidence="3" id="KW-0411">Iron-sulfur</keyword>
<comment type="subcellular location">
    <subcellularLocation>
        <location evidence="3">Cytoplasm</location>
    </subcellularLocation>
</comment>
<keyword evidence="3" id="KW-0004">4Fe-4S</keyword>
<dbReference type="InterPro" id="IPR058240">
    <property type="entry name" value="rSAM_sf"/>
</dbReference>
<comment type="caution">
    <text evidence="5">The sequence shown here is derived from an EMBL/GenBank/DDBJ whole genome shotgun (WGS) entry which is preliminary data.</text>
</comment>
<evidence type="ECO:0000256" key="1">
    <source>
        <dbReference type="ARBA" id="ARBA00006100"/>
    </source>
</evidence>
<comment type="similarity">
    <text evidence="1">Belongs to the anaerobic coproporphyrinogen-III oxidase family. HemW subfamily.</text>
</comment>
<comment type="function">
    <text evidence="3">Probably acts as a heme chaperone, transferring heme to an unknown acceptor. Binds one molecule of heme per monomer, possibly covalently. Binds 1 [4Fe-4S] cluster. The cluster is coordinated with 3 cysteines and an exchangeable S-adenosyl-L-methionine.</text>
</comment>
<gene>
    <name evidence="5" type="ORF">IAC55_04170</name>
</gene>
<reference evidence="5" key="1">
    <citation type="submission" date="2020-10" db="EMBL/GenBank/DDBJ databases">
        <authorList>
            <person name="Gilroy R."/>
        </authorList>
    </citation>
    <scope>NUCLEOTIDE SEQUENCE</scope>
    <source>
        <strain evidence="5">F6-4510</strain>
    </source>
</reference>
<dbReference type="GO" id="GO:0006779">
    <property type="term" value="P:porphyrin-containing compound biosynthetic process"/>
    <property type="evidence" value="ECO:0007669"/>
    <property type="project" value="InterPro"/>
</dbReference>
<keyword evidence="3" id="KW-0949">S-adenosyl-L-methionine</keyword>
<dbReference type="GO" id="GO:0046872">
    <property type="term" value="F:metal ion binding"/>
    <property type="evidence" value="ECO:0007669"/>
    <property type="project" value="UniProtKB-UniRule"/>
</dbReference>
<dbReference type="Pfam" id="PF06969">
    <property type="entry name" value="HemN_C"/>
    <property type="match status" value="1"/>
</dbReference>
<dbReference type="GO" id="GO:0005737">
    <property type="term" value="C:cytoplasm"/>
    <property type="evidence" value="ECO:0007669"/>
    <property type="project" value="UniProtKB-SubCell"/>
</dbReference>
<protein>
    <recommendedName>
        <fullName evidence="2 3">Heme chaperone HemW</fullName>
    </recommendedName>
</protein>
<evidence type="ECO:0000313" key="5">
    <source>
        <dbReference type="EMBL" id="MBO8434501.1"/>
    </source>
</evidence>
<dbReference type="SMART" id="SM00729">
    <property type="entry name" value="Elp3"/>
    <property type="match status" value="1"/>
</dbReference>
<dbReference type="AlphaFoldDB" id="A0A9D9DVL7"/>
<dbReference type="SFLD" id="SFLDF00562">
    <property type="entry name" value="HemN-like__clustered_with_heat"/>
    <property type="match status" value="1"/>
</dbReference>
<evidence type="ECO:0000313" key="6">
    <source>
        <dbReference type="Proteomes" id="UP000823611"/>
    </source>
</evidence>
<keyword evidence="3" id="KW-0143">Chaperone</keyword>
<dbReference type="PROSITE" id="PS51918">
    <property type="entry name" value="RADICAL_SAM"/>
    <property type="match status" value="1"/>
</dbReference>